<protein>
    <submittedName>
        <fullName evidence="2">Uncharacterized protein</fullName>
    </submittedName>
</protein>
<sequence>MSIEKNRYTSKKAEDRGLLMLRLVIGKLVHKSLSILASRGPLDHHRRHNDFHEESEVTTVVPGDVKEGHFAVFAVKGDEAERFVVKLEWLSNPEILRLLEEAKEEYGFDQKGALADPCRPEELRKILQNCRRNKRSSRTCININFTVIQGY</sequence>
<evidence type="ECO:0000313" key="2">
    <source>
        <dbReference type="EMBL" id="KAB2622388.1"/>
    </source>
</evidence>
<dbReference type="Proteomes" id="UP000327157">
    <property type="component" value="Chromosome 4"/>
</dbReference>
<dbReference type="AlphaFoldDB" id="A0A5N5H497"/>
<dbReference type="EMBL" id="SMOL01000231">
    <property type="protein sequence ID" value="KAB2622388.1"/>
    <property type="molecule type" value="Genomic_DNA"/>
</dbReference>
<dbReference type="PANTHER" id="PTHR31374:SF19">
    <property type="entry name" value="F8A24.8 PROTEIN"/>
    <property type="match status" value="1"/>
</dbReference>
<evidence type="ECO:0000313" key="3">
    <source>
        <dbReference type="Proteomes" id="UP000327157"/>
    </source>
</evidence>
<accession>A0A5N5H497</accession>
<gene>
    <name evidence="2" type="ORF">D8674_024570</name>
</gene>
<proteinExistence type="inferred from homology"/>
<reference evidence="3" key="2">
    <citation type="submission" date="2019-10" db="EMBL/GenBank/DDBJ databases">
        <title>A de novo genome assembly of a pear dwarfing rootstock.</title>
        <authorList>
            <person name="Wang F."/>
            <person name="Wang J."/>
            <person name="Li S."/>
            <person name="Zhang Y."/>
            <person name="Fang M."/>
            <person name="Ma L."/>
            <person name="Zhao Y."/>
            <person name="Jiang S."/>
        </authorList>
    </citation>
    <scope>NUCLEOTIDE SEQUENCE [LARGE SCALE GENOMIC DNA]</scope>
</reference>
<dbReference type="GO" id="GO:0009733">
    <property type="term" value="P:response to auxin"/>
    <property type="evidence" value="ECO:0007669"/>
    <property type="project" value="InterPro"/>
</dbReference>
<evidence type="ECO:0000256" key="1">
    <source>
        <dbReference type="ARBA" id="ARBA00006974"/>
    </source>
</evidence>
<dbReference type="Pfam" id="PF02519">
    <property type="entry name" value="Auxin_inducible"/>
    <property type="match status" value="1"/>
</dbReference>
<reference evidence="2 3" key="1">
    <citation type="submission" date="2019-09" db="EMBL/GenBank/DDBJ databases">
        <authorList>
            <person name="Ou C."/>
        </authorList>
    </citation>
    <scope>NUCLEOTIDE SEQUENCE [LARGE SCALE GENOMIC DNA]</scope>
    <source>
        <strain evidence="2">S2</strain>
        <tissue evidence="2">Leaf</tissue>
    </source>
</reference>
<dbReference type="OrthoDB" id="1930622at2759"/>
<organism evidence="2 3">
    <name type="scientific">Pyrus ussuriensis x Pyrus communis</name>
    <dbReference type="NCBI Taxonomy" id="2448454"/>
    <lineage>
        <taxon>Eukaryota</taxon>
        <taxon>Viridiplantae</taxon>
        <taxon>Streptophyta</taxon>
        <taxon>Embryophyta</taxon>
        <taxon>Tracheophyta</taxon>
        <taxon>Spermatophyta</taxon>
        <taxon>Magnoliopsida</taxon>
        <taxon>eudicotyledons</taxon>
        <taxon>Gunneridae</taxon>
        <taxon>Pentapetalae</taxon>
        <taxon>rosids</taxon>
        <taxon>fabids</taxon>
        <taxon>Rosales</taxon>
        <taxon>Rosaceae</taxon>
        <taxon>Amygdaloideae</taxon>
        <taxon>Maleae</taxon>
        <taxon>Pyrus</taxon>
    </lineage>
</organism>
<dbReference type="PANTHER" id="PTHR31374">
    <property type="entry name" value="AUXIN-INDUCED PROTEIN-LIKE-RELATED"/>
    <property type="match status" value="1"/>
</dbReference>
<dbReference type="InterPro" id="IPR003676">
    <property type="entry name" value="SAUR_fam"/>
</dbReference>
<comment type="similarity">
    <text evidence="1">Belongs to the ARG7 family.</text>
</comment>
<comment type="caution">
    <text evidence="2">The sequence shown here is derived from an EMBL/GenBank/DDBJ whole genome shotgun (WGS) entry which is preliminary data.</text>
</comment>
<name>A0A5N5H497_9ROSA</name>
<reference evidence="2 3" key="3">
    <citation type="submission" date="2019-11" db="EMBL/GenBank/DDBJ databases">
        <title>A de novo genome assembly of a pear dwarfing rootstock.</title>
        <authorList>
            <person name="Wang F."/>
            <person name="Wang J."/>
            <person name="Li S."/>
            <person name="Zhang Y."/>
            <person name="Fang M."/>
            <person name="Ma L."/>
            <person name="Zhao Y."/>
            <person name="Jiang S."/>
        </authorList>
    </citation>
    <scope>NUCLEOTIDE SEQUENCE [LARGE SCALE GENOMIC DNA]</scope>
    <source>
        <strain evidence="2">S2</strain>
        <tissue evidence="2">Leaf</tissue>
    </source>
</reference>
<keyword evidence="3" id="KW-1185">Reference proteome</keyword>